<gene>
    <name evidence="1" type="ORF">CBG25963</name>
    <name evidence="1" type="ORF">CBG_25963</name>
</gene>
<evidence type="ECO:0000313" key="1">
    <source>
        <dbReference type="EMBL" id="CAS00493.1"/>
    </source>
</evidence>
<dbReference type="Proteomes" id="UP000008549">
    <property type="component" value="Unassembled WGS sequence"/>
</dbReference>
<accession>B6IKR3</accession>
<reference evidence="1 2" key="2">
    <citation type="journal article" date="2011" name="PLoS Genet.">
        <title>Caenorhabditis briggsae recombinant inbred line genotypes reveal inter-strain incompatibility and the evolution of recombination.</title>
        <authorList>
            <person name="Ross J.A."/>
            <person name="Koboldt D.C."/>
            <person name="Staisch J.E."/>
            <person name="Chamberlin H.M."/>
            <person name="Gupta B.P."/>
            <person name="Miller R.D."/>
            <person name="Baird S.E."/>
            <person name="Haag E.S."/>
        </authorList>
    </citation>
    <scope>NUCLEOTIDE SEQUENCE [LARGE SCALE GENOMIC DNA]</scope>
    <source>
        <strain evidence="1 2">AF16</strain>
    </source>
</reference>
<proteinExistence type="predicted"/>
<dbReference type="EMBL" id="HE600963">
    <property type="protein sequence ID" value="CAS00493.1"/>
    <property type="molecule type" value="Genomic_DNA"/>
</dbReference>
<dbReference type="AlphaFoldDB" id="B6IKR3"/>
<dbReference type="HOGENOM" id="CLU_3242648_0_0_1"/>
<name>B6IKR3_CAEBR</name>
<sequence>MFLVSEFLLHFSQNLSSEFHPRTPQTLLLIVIFMSQTPIFEIR</sequence>
<evidence type="ECO:0000313" key="2">
    <source>
        <dbReference type="Proteomes" id="UP000008549"/>
    </source>
</evidence>
<dbReference type="CTD" id="68917445"/>
<dbReference type="InParanoid" id="B6IKR3"/>
<dbReference type="RefSeq" id="XP_045100052.1">
    <property type="nucleotide sequence ID" value="XM_045243962.1"/>
</dbReference>
<keyword evidence="2" id="KW-1185">Reference proteome</keyword>
<reference evidence="1 2" key="1">
    <citation type="journal article" date="2003" name="PLoS Biol.">
        <title>The genome sequence of Caenorhabditis briggsae: a platform for comparative genomics.</title>
        <authorList>
            <person name="Stein L.D."/>
            <person name="Bao Z."/>
            <person name="Blasiar D."/>
            <person name="Blumenthal T."/>
            <person name="Brent M.R."/>
            <person name="Chen N."/>
            <person name="Chinwalla A."/>
            <person name="Clarke L."/>
            <person name="Clee C."/>
            <person name="Coghlan A."/>
            <person name="Coulson A."/>
            <person name="D'Eustachio P."/>
            <person name="Fitch D.H."/>
            <person name="Fulton L.A."/>
            <person name="Fulton R.E."/>
            <person name="Griffiths-Jones S."/>
            <person name="Harris T.W."/>
            <person name="Hillier L.W."/>
            <person name="Kamath R."/>
            <person name="Kuwabara P.E."/>
            <person name="Mardis E.R."/>
            <person name="Marra M.A."/>
            <person name="Miner T.L."/>
            <person name="Minx P."/>
            <person name="Mullikin J.C."/>
            <person name="Plumb R.W."/>
            <person name="Rogers J."/>
            <person name="Schein J.E."/>
            <person name="Sohrmann M."/>
            <person name="Spieth J."/>
            <person name="Stajich J.E."/>
            <person name="Wei C."/>
            <person name="Willey D."/>
            <person name="Wilson R.K."/>
            <person name="Durbin R."/>
            <person name="Waterston R.H."/>
        </authorList>
    </citation>
    <scope>NUCLEOTIDE SEQUENCE [LARGE SCALE GENOMIC DNA]</scope>
    <source>
        <strain evidence="1 2">AF16</strain>
    </source>
</reference>
<organism evidence="1 2">
    <name type="scientific">Caenorhabditis briggsae</name>
    <dbReference type="NCBI Taxonomy" id="6238"/>
    <lineage>
        <taxon>Eukaryota</taxon>
        <taxon>Metazoa</taxon>
        <taxon>Ecdysozoa</taxon>
        <taxon>Nematoda</taxon>
        <taxon>Chromadorea</taxon>
        <taxon>Rhabditida</taxon>
        <taxon>Rhabditina</taxon>
        <taxon>Rhabditomorpha</taxon>
        <taxon>Rhabditoidea</taxon>
        <taxon>Rhabditidae</taxon>
        <taxon>Peloderinae</taxon>
        <taxon>Caenorhabditis</taxon>
    </lineage>
</organism>
<dbReference type="KEGG" id="cbr:CBG_25963"/>
<protein>
    <submittedName>
        <fullName evidence="1">Protein CBG25963</fullName>
    </submittedName>
</protein>
<dbReference type="GeneID" id="68917445"/>